<feature type="transmembrane region" description="Helical" evidence="1">
    <location>
        <begin position="20"/>
        <end position="39"/>
    </location>
</feature>
<dbReference type="AlphaFoldDB" id="A0A7Y1AAY8"/>
<reference evidence="2 3" key="1">
    <citation type="journal article" date="2020" name="Front. Microbiol.">
        <title>Genetic Organization of the aprX-lipA2 Operon Affects the Proteolytic Potential of Pseudomonas Species in Milk.</title>
        <authorList>
            <person name="Maier C."/>
            <person name="Huptas C."/>
            <person name="von Neubeck M."/>
            <person name="Scherer S."/>
            <person name="Wenning M."/>
            <person name="Lucking G."/>
        </authorList>
    </citation>
    <scope>NUCLEOTIDE SEQUENCE [LARGE SCALE GENOMIC DNA]</scope>
    <source>
        <strain evidence="2 3">DSM 16272</strain>
    </source>
</reference>
<accession>A0A7Y1AAY8</accession>
<keyword evidence="1" id="KW-1133">Transmembrane helix</keyword>
<feature type="transmembrane region" description="Helical" evidence="1">
    <location>
        <begin position="75"/>
        <end position="98"/>
    </location>
</feature>
<gene>
    <name evidence="2" type="ORF">HBO38_29190</name>
</gene>
<keyword evidence="1" id="KW-0472">Membrane</keyword>
<evidence type="ECO:0000313" key="2">
    <source>
        <dbReference type="EMBL" id="NMY12455.1"/>
    </source>
</evidence>
<sequence>MKLFYSDKFSEPQGGSPYSAMLAFLVLYCVCTLGIGFWIGGTAGHEIYSDWWVGTFLGILPTSGRYKIRIGRLRALLLVIFAVAALYYAKGLIELLIPFAPTEQLGTIEILVALGAEIFIGLICVNLVGQYLWKGFKVNLF</sequence>
<dbReference type="Proteomes" id="UP000537729">
    <property type="component" value="Unassembled WGS sequence"/>
</dbReference>
<evidence type="ECO:0000313" key="3">
    <source>
        <dbReference type="Proteomes" id="UP000537729"/>
    </source>
</evidence>
<organism evidence="2 3">
    <name type="scientific">Pseudomonas veronii</name>
    <dbReference type="NCBI Taxonomy" id="76761"/>
    <lineage>
        <taxon>Bacteria</taxon>
        <taxon>Pseudomonadati</taxon>
        <taxon>Pseudomonadota</taxon>
        <taxon>Gammaproteobacteria</taxon>
        <taxon>Pseudomonadales</taxon>
        <taxon>Pseudomonadaceae</taxon>
        <taxon>Pseudomonas</taxon>
    </lineage>
</organism>
<name>A0A7Y1AAY8_PSEVE</name>
<comment type="caution">
    <text evidence="2">The sequence shown here is derived from an EMBL/GenBank/DDBJ whole genome shotgun (WGS) entry which is preliminary data.</text>
</comment>
<dbReference type="EMBL" id="JAAQWG010000059">
    <property type="protein sequence ID" value="NMY12455.1"/>
    <property type="molecule type" value="Genomic_DNA"/>
</dbReference>
<proteinExistence type="predicted"/>
<feature type="transmembrane region" description="Helical" evidence="1">
    <location>
        <begin position="110"/>
        <end position="133"/>
    </location>
</feature>
<protein>
    <submittedName>
        <fullName evidence="2">Uncharacterized protein</fullName>
    </submittedName>
</protein>
<evidence type="ECO:0000256" key="1">
    <source>
        <dbReference type="SAM" id="Phobius"/>
    </source>
</evidence>
<keyword evidence="1" id="KW-0812">Transmembrane</keyword>
<dbReference type="RefSeq" id="WP_169885919.1">
    <property type="nucleotide sequence ID" value="NZ_JAAQWG010000059.1"/>
</dbReference>